<comment type="caution">
    <text evidence="3">The sequence shown here is derived from an EMBL/GenBank/DDBJ whole genome shotgun (WGS) entry which is preliminary data.</text>
</comment>
<organism evidence="3 4">
    <name type="scientific">Idiomarina aquatica</name>
    <dbReference type="NCBI Taxonomy" id="1327752"/>
    <lineage>
        <taxon>Bacteria</taxon>
        <taxon>Pseudomonadati</taxon>
        <taxon>Pseudomonadota</taxon>
        <taxon>Gammaproteobacteria</taxon>
        <taxon>Alteromonadales</taxon>
        <taxon>Idiomarinaceae</taxon>
        <taxon>Idiomarina</taxon>
    </lineage>
</organism>
<dbReference type="Gene3D" id="2.40.50.100">
    <property type="match status" value="1"/>
</dbReference>
<evidence type="ECO:0000313" key="3">
    <source>
        <dbReference type="EMBL" id="RUO40268.1"/>
    </source>
</evidence>
<evidence type="ECO:0000259" key="2">
    <source>
        <dbReference type="Pfam" id="PF25917"/>
    </source>
</evidence>
<protein>
    <submittedName>
        <fullName evidence="3">Hemolysin D</fullName>
    </submittedName>
</protein>
<dbReference type="Gene3D" id="2.40.30.170">
    <property type="match status" value="1"/>
</dbReference>
<sequence length="351" mass="38056">MNKRSLAIAVGILLIATFFYLGLQDDDTAYPDIVSGNGRIEAVEINIATKVAGRLEQLWVSEGDFVLAGDELAKMDTTTLEAEHHQTAAQLRQAQAAIEAAASQVKQRQAEQQAAQALVKQRLAEQTLSQKRLQRIKTLSEQGSVSSQDLDDAQAAVISADAAIAAAQSQLAASDAAIQTALSQLSSAEAAAEATAATLDRVQAEIDDSMLYAPRDGRIQYIVAHPGEVVPAGGRIINMVDVSDVYMTFFLPTSAIGRISLGSEARIVLDALPEYKVPAYISFISDVAQFTPKTVETREEREKLMFRVRASIKKSLLEKHLEQVKTGLPGIAYVKFDSRTSWPPELQTELD</sequence>
<evidence type="ECO:0000256" key="1">
    <source>
        <dbReference type="ARBA" id="ARBA00009477"/>
    </source>
</evidence>
<evidence type="ECO:0000313" key="4">
    <source>
        <dbReference type="Proteomes" id="UP000286680"/>
    </source>
</evidence>
<feature type="domain" description="Multidrug resistance protein MdtA-like barrel-sandwich hybrid" evidence="2">
    <location>
        <begin position="45"/>
        <end position="236"/>
    </location>
</feature>
<dbReference type="GO" id="GO:0005886">
    <property type="term" value="C:plasma membrane"/>
    <property type="evidence" value="ECO:0007669"/>
    <property type="project" value="TreeGrafter"/>
</dbReference>
<dbReference type="Gene3D" id="1.10.287.470">
    <property type="entry name" value="Helix hairpin bin"/>
    <property type="match status" value="2"/>
</dbReference>
<dbReference type="PANTHER" id="PTHR30438">
    <property type="entry name" value="36 KDA ANTIGEN-RELATED"/>
    <property type="match status" value="1"/>
</dbReference>
<dbReference type="Pfam" id="PF25917">
    <property type="entry name" value="BSH_RND"/>
    <property type="match status" value="1"/>
</dbReference>
<dbReference type="EMBL" id="PIPS01000004">
    <property type="protein sequence ID" value="RUO40268.1"/>
    <property type="molecule type" value="Genomic_DNA"/>
</dbReference>
<dbReference type="RefSeq" id="WP_105307442.1">
    <property type="nucleotide sequence ID" value="NZ_PIPS01000004.1"/>
</dbReference>
<accession>A0AA94EED3</accession>
<keyword evidence="4" id="KW-1185">Reference proteome</keyword>
<dbReference type="AlphaFoldDB" id="A0AA94EED3"/>
<dbReference type="Proteomes" id="UP000286680">
    <property type="component" value="Unassembled WGS sequence"/>
</dbReference>
<comment type="similarity">
    <text evidence="1">Belongs to the membrane fusion protein (MFP) (TC 8.A.1) family.</text>
</comment>
<name>A0AA94EED3_9GAMM</name>
<dbReference type="InterPro" id="IPR058625">
    <property type="entry name" value="MdtA-like_BSH"/>
</dbReference>
<dbReference type="SUPFAM" id="SSF111369">
    <property type="entry name" value="HlyD-like secretion proteins"/>
    <property type="match status" value="2"/>
</dbReference>
<dbReference type="PANTHER" id="PTHR30438:SF2">
    <property type="entry name" value="MEMBRANE PROTEIN"/>
    <property type="match status" value="1"/>
</dbReference>
<reference evidence="4" key="1">
    <citation type="journal article" date="2018" name="Front. Microbiol.">
        <title>Genome-Based Analysis Reveals the Taxonomy and Diversity of the Family Idiomarinaceae.</title>
        <authorList>
            <person name="Liu Y."/>
            <person name="Lai Q."/>
            <person name="Shao Z."/>
        </authorList>
    </citation>
    <scope>NUCLEOTIDE SEQUENCE [LARGE SCALE GENOMIC DNA]</scope>
    <source>
        <strain evidence="4">SN-14</strain>
    </source>
</reference>
<proteinExistence type="inferred from homology"/>
<gene>
    <name evidence="3" type="ORF">CWE23_11715</name>
</gene>